<dbReference type="GO" id="GO:0009289">
    <property type="term" value="C:pilus"/>
    <property type="evidence" value="ECO:0007669"/>
    <property type="project" value="InterPro"/>
</dbReference>
<dbReference type="Proteomes" id="UP000589984">
    <property type="component" value="Unassembled WGS sequence"/>
</dbReference>
<dbReference type="GO" id="GO:0007155">
    <property type="term" value="P:cell adhesion"/>
    <property type="evidence" value="ECO:0007669"/>
    <property type="project" value="InterPro"/>
</dbReference>
<dbReference type="AlphaFoldDB" id="A0A7Y6RBF2"/>
<evidence type="ECO:0000256" key="2">
    <source>
        <dbReference type="ARBA" id="ARBA00022729"/>
    </source>
</evidence>
<gene>
    <name evidence="5" type="ORF">HUO07_06660</name>
</gene>
<evidence type="ECO:0000313" key="5">
    <source>
        <dbReference type="EMBL" id="NVF13849.1"/>
    </source>
</evidence>
<evidence type="ECO:0008006" key="7">
    <source>
        <dbReference type="Google" id="ProtNLM"/>
    </source>
</evidence>
<reference evidence="5 6" key="1">
    <citation type="submission" date="2020-06" db="EMBL/GenBank/DDBJ databases">
        <title>Halomonas sp. QX-1 draft genome sequence.</title>
        <authorList>
            <person name="Qiu X."/>
        </authorList>
    </citation>
    <scope>NUCLEOTIDE SEQUENCE [LARGE SCALE GENOMIC DNA]</scope>
    <source>
        <strain evidence="5 6">QX-1</strain>
    </source>
</reference>
<dbReference type="RefSeq" id="WP_176302920.1">
    <property type="nucleotide sequence ID" value="NZ_JABWCV010000006.1"/>
</dbReference>
<evidence type="ECO:0000256" key="1">
    <source>
        <dbReference type="ARBA" id="ARBA00009766"/>
    </source>
</evidence>
<evidence type="ECO:0000256" key="4">
    <source>
        <dbReference type="SAM" id="SignalP"/>
    </source>
</evidence>
<accession>A0A7Y6RBF2</accession>
<dbReference type="EMBL" id="JABWCV010000006">
    <property type="protein sequence ID" value="NVF13849.1"/>
    <property type="molecule type" value="Genomic_DNA"/>
</dbReference>
<feature type="compositionally biased region" description="Polar residues" evidence="3">
    <location>
        <begin position="80"/>
        <end position="116"/>
    </location>
</feature>
<name>A0A7Y6RBF2_9GAMM</name>
<keyword evidence="6" id="KW-1185">Reference proteome</keyword>
<feature type="region of interest" description="Disordered" evidence="3">
    <location>
        <begin position="74"/>
        <end position="116"/>
    </location>
</feature>
<dbReference type="InterPro" id="IPR009742">
    <property type="entry name" value="Curlin_rpt"/>
</dbReference>
<evidence type="ECO:0000256" key="3">
    <source>
        <dbReference type="SAM" id="MobiDB-lite"/>
    </source>
</evidence>
<feature type="signal peptide" evidence="4">
    <location>
        <begin position="1"/>
        <end position="22"/>
    </location>
</feature>
<feature type="chain" id="PRO_5030982123" description="Curlin associated repeat-containing protein" evidence="4">
    <location>
        <begin position="23"/>
        <end position="313"/>
    </location>
</feature>
<sequence>MKLQLTAIAAAVALTVSFSASAASNPVTETTNLNDVQWGVDNRSNGNTYTQDNTAWTTNDLLTDNDFPTARFSFTPGNLPDSNASGQNIEATTQTGTGNSASTVQTNTDNESSIDQNGNLHFADTDQQGEGSYSRVNQHLGEGGVVNTLQTGNDHRSAVDQLGNSFNGADIYQEGSNNASYVLQGTQPGGADHNSAYVTQAGGGNKSYIGQTHGDHNIASATQNGTDGTSYIIQMGGSNEATLIQNMNADQNESYILQDNQGFLAVGGHYAKVTQGGGSSNIATVTQLGQASANAHSTVNQSGGSNQASVLQY</sequence>
<comment type="caution">
    <text evidence="5">The sequence shown here is derived from an EMBL/GenBank/DDBJ whole genome shotgun (WGS) entry which is preliminary data.</text>
</comment>
<evidence type="ECO:0000313" key="6">
    <source>
        <dbReference type="Proteomes" id="UP000589984"/>
    </source>
</evidence>
<keyword evidence="2 4" id="KW-0732">Signal</keyword>
<dbReference type="Pfam" id="PF07012">
    <property type="entry name" value="Curlin_rpt"/>
    <property type="match status" value="1"/>
</dbReference>
<protein>
    <recommendedName>
        <fullName evidence="7">Curlin associated repeat-containing protein</fullName>
    </recommendedName>
</protein>
<proteinExistence type="inferred from homology"/>
<comment type="similarity">
    <text evidence="1">Belongs to the CsgA/CsgB family.</text>
</comment>
<organism evidence="5 6">
    <name type="scientific">Vreelandella maris</name>
    <dbReference type="NCBI Taxonomy" id="2729617"/>
    <lineage>
        <taxon>Bacteria</taxon>
        <taxon>Pseudomonadati</taxon>
        <taxon>Pseudomonadota</taxon>
        <taxon>Gammaproteobacteria</taxon>
        <taxon>Oceanospirillales</taxon>
        <taxon>Halomonadaceae</taxon>
        <taxon>Vreelandella</taxon>
    </lineage>
</organism>